<gene>
    <name evidence="1" type="ORF">FMM08_10495</name>
</gene>
<evidence type="ECO:0000313" key="2">
    <source>
        <dbReference type="Proteomes" id="UP000321234"/>
    </source>
</evidence>
<protein>
    <submittedName>
        <fullName evidence="1">SRPBCC family protein</fullName>
    </submittedName>
</protein>
<accession>A0A5C8ZH79</accession>
<proteinExistence type="predicted"/>
<dbReference type="EMBL" id="VKAC01000005">
    <property type="protein sequence ID" value="TXR56499.1"/>
    <property type="molecule type" value="Genomic_DNA"/>
</dbReference>
<evidence type="ECO:0000313" key="1">
    <source>
        <dbReference type="EMBL" id="TXR56499.1"/>
    </source>
</evidence>
<dbReference type="AlphaFoldDB" id="A0A5C8ZH79"/>
<dbReference type="RefSeq" id="WP_147926292.1">
    <property type="nucleotide sequence ID" value="NZ_VKAC01000005.1"/>
</dbReference>
<reference evidence="1 2" key="1">
    <citation type="submission" date="2019-07" db="EMBL/GenBank/DDBJ databases">
        <title>Quadrisphaera sp. strain DD2A genome sequencing and assembly.</title>
        <authorList>
            <person name="Kim I."/>
        </authorList>
    </citation>
    <scope>NUCLEOTIDE SEQUENCE [LARGE SCALE GENOMIC DNA]</scope>
    <source>
        <strain evidence="1 2">DD2A</strain>
    </source>
</reference>
<dbReference type="Proteomes" id="UP000321234">
    <property type="component" value="Unassembled WGS sequence"/>
</dbReference>
<organism evidence="1 2">
    <name type="scientific">Quadrisphaera setariae</name>
    <dbReference type="NCBI Taxonomy" id="2593304"/>
    <lineage>
        <taxon>Bacteria</taxon>
        <taxon>Bacillati</taxon>
        <taxon>Actinomycetota</taxon>
        <taxon>Actinomycetes</taxon>
        <taxon>Kineosporiales</taxon>
        <taxon>Kineosporiaceae</taxon>
        <taxon>Quadrisphaera</taxon>
    </lineage>
</organism>
<keyword evidence="2" id="KW-1185">Reference proteome</keyword>
<name>A0A5C8ZH79_9ACTN</name>
<dbReference type="OrthoDB" id="4483486at2"/>
<dbReference type="SUPFAM" id="SSF55961">
    <property type="entry name" value="Bet v1-like"/>
    <property type="match status" value="1"/>
</dbReference>
<dbReference type="Gene3D" id="3.30.530.20">
    <property type="match status" value="1"/>
</dbReference>
<dbReference type="CDD" id="cd07812">
    <property type="entry name" value="SRPBCC"/>
    <property type="match status" value="1"/>
</dbReference>
<sequence>MSTRHHWVPVRSELVWEVLSDPWNYPVFVVGTAHLRAVEGDWPVVGAVLHHSFGAWPLMQRGTSTLDGVDPGKRLELTAKGWPLGEARVVISLLGRGDGTIVTIEEDAVSGPGSWVPRPLRALVIGLRNKELLARLEDLAVGRLDASPAAERAAGEASETAG</sequence>
<comment type="caution">
    <text evidence="1">The sequence shown here is derived from an EMBL/GenBank/DDBJ whole genome shotgun (WGS) entry which is preliminary data.</text>
</comment>
<dbReference type="InterPro" id="IPR023393">
    <property type="entry name" value="START-like_dom_sf"/>
</dbReference>